<dbReference type="RefSeq" id="WP_346101492.1">
    <property type="nucleotide sequence ID" value="NZ_BAAAMU010000003.1"/>
</dbReference>
<evidence type="ECO:0000313" key="2">
    <source>
        <dbReference type="Proteomes" id="UP001500064"/>
    </source>
</evidence>
<evidence type="ECO:0000313" key="1">
    <source>
        <dbReference type="EMBL" id="GAA1614398.1"/>
    </source>
</evidence>
<sequence length="72" mass="8322">MTYRDAREIEPHWFVYVEVPDSAESPWREVEMVITTDHHVYLLGAQGLLLGVAALGDRVRSITPVEWESLQR</sequence>
<accession>A0ABN2EQ91</accession>
<reference evidence="1 2" key="1">
    <citation type="journal article" date="2019" name="Int. J. Syst. Evol. Microbiol.">
        <title>The Global Catalogue of Microorganisms (GCM) 10K type strain sequencing project: providing services to taxonomists for standard genome sequencing and annotation.</title>
        <authorList>
            <consortium name="The Broad Institute Genomics Platform"/>
            <consortium name="The Broad Institute Genome Sequencing Center for Infectious Disease"/>
            <person name="Wu L."/>
            <person name="Ma J."/>
        </authorList>
    </citation>
    <scope>NUCLEOTIDE SEQUENCE [LARGE SCALE GENOMIC DNA]</scope>
    <source>
        <strain evidence="1 2">JCM 13929</strain>
    </source>
</reference>
<comment type="caution">
    <text evidence="1">The sequence shown here is derived from an EMBL/GenBank/DDBJ whole genome shotgun (WGS) entry which is preliminary data.</text>
</comment>
<gene>
    <name evidence="1" type="ORF">GCM10009733_008250</name>
</gene>
<dbReference type="Proteomes" id="UP001500064">
    <property type="component" value="Unassembled WGS sequence"/>
</dbReference>
<protein>
    <submittedName>
        <fullName evidence="1">Uncharacterized protein</fullName>
    </submittedName>
</protein>
<name>A0ABN2EQ91_9ACTN</name>
<dbReference type="EMBL" id="BAAAMU010000003">
    <property type="protein sequence ID" value="GAA1614398.1"/>
    <property type="molecule type" value="Genomic_DNA"/>
</dbReference>
<organism evidence="1 2">
    <name type="scientific">Nonomuraea maheshkhaliensis</name>
    <dbReference type="NCBI Taxonomy" id="419590"/>
    <lineage>
        <taxon>Bacteria</taxon>
        <taxon>Bacillati</taxon>
        <taxon>Actinomycetota</taxon>
        <taxon>Actinomycetes</taxon>
        <taxon>Streptosporangiales</taxon>
        <taxon>Streptosporangiaceae</taxon>
        <taxon>Nonomuraea</taxon>
    </lineage>
</organism>
<keyword evidence="2" id="KW-1185">Reference proteome</keyword>
<proteinExistence type="predicted"/>